<evidence type="ECO:0000313" key="2">
    <source>
        <dbReference type="Proteomes" id="UP000019222"/>
    </source>
</evidence>
<dbReference type="Proteomes" id="UP000019222">
    <property type="component" value="Chromosome"/>
</dbReference>
<organism evidence="1 2">
    <name type="scientific">Corynebacterium vitaeruminis DSM 20294</name>
    <dbReference type="NCBI Taxonomy" id="1224164"/>
    <lineage>
        <taxon>Bacteria</taxon>
        <taxon>Bacillati</taxon>
        <taxon>Actinomycetota</taxon>
        <taxon>Actinomycetes</taxon>
        <taxon>Mycobacteriales</taxon>
        <taxon>Corynebacteriaceae</taxon>
        <taxon>Corynebacterium</taxon>
    </lineage>
</organism>
<dbReference type="HOGENOM" id="CLU_2129285_0_0_11"/>
<keyword evidence="2" id="KW-1185">Reference proteome</keyword>
<protein>
    <submittedName>
        <fullName evidence="1">Uncharacterized protein</fullName>
    </submittedName>
</protein>
<sequence length="113" mass="11969">MLPADGATNASFLHQPFDCAPSDMALPVGGEVMVLVDEGMKFPCPIDIKIAGEKGIEIIHEDLVSFVSVAGSVIDPGVVSTWGDLDAGVFEHAADRLDPESVLVLGDEIDDYR</sequence>
<evidence type="ECO:0000313" key="1">
    <source>
        <dbReference type="EMBL" id="AHI23411.1"/>
    </source>
</evidence>
<dbReference type="KEGG" id="cvt:B843_10130"/>
<accession>W5Y2E3</accession>
<gene>
    <name evidence="1" type="ORF">B843_10130</name>
</gene>
<proteinExistence type="predicted"/>
<dbReference type="AlphaFoldDB" id="W5Y2E3"/>
<reference evidence="1 2" key="1">
    <citation type="submission" date="2013-02" db="EMBL/GenBank/DDBJ databases">
        <title>The complete genome sequence of Corynebacterium vitaeruminis DSM 20294.</title>
        <authorList>
            <person name="Ruckert C."/>
            <person name="Albersmeier A."/>
            <person name="Kalinowski J."/>
        </authorList>
    </citation>
    <scope>NUCLEOTIDE SEQUENCE [LARGE SCALE GENOMIC DNA]</scope>
    <source>
        <strain evidence="2">ATCC 10234</strain>
    </source>
</reference>
<name>W5Y2E3_9CORY</name>
<dbReference type="EMBL" id="CP004353">
    <property type="protein sequence ID" value="AHI23411.1"/>
    <property type="molecule type" value="Genomic_DNA"/>
</dbReference>
<dbReference type="STRING" id="1224164.B843_10130"/>